<keyword evidence="8" id="KW-1133">Transmembrane helix</keyword>
<gene>
    <name evidence="10" type="ORF">CIPAW_09G143900</name>
</gene>
<keyword evidence="8" id="KW-0472">Membrane</keyword>
<dbReference type="AlphaFoldDB" id="A0A8T1PMQ0"/>
<keyword evidence="3" id="KW-0285">Flavoprotein</keyword>
<keyword evidence="11" id="KW-1185">Reference proteome</keyword>
<feature type="transmembrane region" description="Helical" evidence="8">
    <location>
        <begin position="82"/>
        <end position="100"/>
    </location>
</feature>
<keyword evidence="5" id="KW-0274">FAD</keyword>
<dbReference type="Pfam" id="PF01565">
    <property type="entry name" value="FAD_binding_4"/>
    <property type="match status" value="1"/>
</dbReference>
<evidence type="ECO:0000256" key="5">
    <source>
        <dbReference type="ARBA" id="ARBA00022827"/>
    </source>
</evidence>
<evidence type="ECO:0000259" key="9">
    <source>
        <dbReference type="PROSITE" id="PS51387"/>
    </source>
</evidence>
<protein>
    <recommendedName>
        <fullName evidence="9">FAD-binding PCMH-type domain-containing protein</fullName>
    </recommendedName>
</protein>
<comment type="caution">
    <text evidence="10">The sequence shown here is derived from an EMBL/GenBank/DDBJ whole genome shotgun (WGS) entry which is preliminary data.</text>
</comment>
<dbReference type="PANTHER" id="PTHR32448">
    <property type="entry name" value="OS08G0158400 PROTEIN"/>
    <property type="match status" value="1"/>
</dbReference>
<keyword evidence="6" id="KW-1015">Disulfide bond</keyword>
<evidence type="ECO:0000313" key="10">
    <source>
        <dbReference type="EMBL" id="KAG6642497.1"/>
    </source>
</evidence>
<evidence type="ECO:0000256" key="1">
    <source>
        <dbReference type="ARBA" id="ARBA00001974"/>
    </source>
</evidence>
<dbReference type="PROSITE" id="PS51387">
    <property type="entry name" value="FAD_PCMH"/>
    <property type="match status" value="1"/>
</dbReference>
<evidence type="ECO:0000256" key="8">
    <source>
        <dbReference type="SAM" id="Phobius"/>
    </source>
</evidence>
<evidence type="ECO:0000256" key="2">
    <source>
        <dbReference type="ARBA" id="ARBA00005466"/>
    </source>
</evidence>
<comment type="cofactor">
    <cofactor evidence="1">
        <name>FAD</name>
        <dbReference type="ChEBI" id="CHEBI:57692"/>
    </cofactor>
</comment>
<organism evidence="10 11">
    <name type="scientific">Carya illinoinensis</name>
    <name type="common">Pecan</name>
    <dbReference type="NCBI Taxonomy" id="32201"/>
    <lineage>
        <taxon>Eukaryota</taxon>
        <taxon>Viridiplantae</taxon>
        <taxon>Streptophyta</taxon>
        <taxon>Embryophyta</taxon>
        <taxon>Tracheophyta</taxon>
        <taxon>Spermatophyta</taxon>
        <taxon>Magnoliopsida</taxon>
        <taxon>eudicotyledons</taxon>
        <taxon>Gunneridae</taxon>
        <taxon>Pentapetalae</taxon>
        <taxon>rosids</taxon>
        <taxon>fabids</taxon>
        <taxon>Fagales</taxon>
        <taxon>Juglandaceae</taxon>
        <taxon>Carya</taxon>
    </lineage>
</organism>
<evidence type="ECO:0000256" key="3">
    <source>
        <dbReference type="ARBA" id="ARBA00022630"/>
    </source>
</evidence>
<feature type="domain" description="FAD-binding PCMH-type" evidence="9">
    <location>
        <begin position="150"/>
        <end position="324"/>
    </location>
</feature>
<dbReference type="FunFam" id="3.30.43.10:FF:000004">
    <property type="entry name" value="Berberine bridge enzyme-like 15"/>
    <property type="match status" value="1"/>
</dbReference>
<evidence type="ECO:0000256" key="4">
    <source>
        <dbReference type="ARBA" id="ARBA00022729"/>
    </source>
</evidence>
<accession>A0A8T1PMQ0</accession>
<keyword evidence="4" id="KW-0732">Signal</keyword>
<evidence type="ECO:0000313" key="11">
    <source>
        <dbReference type="Proteomes" id="UP000811609"/>
    </source>
</evidence>
<evidence type="ECO:0000256" key="7">
    <source>
        <dbReference type="ARBA" id="ARBA00023180"/>
    </source>
</evidence>
<sequence length="612" mass="68876">MLLLCDAWNNIYHNSSQDFKNRNFLLLSCLSSSLSLCLYTFIVAIRKNVETQLVLEFHNIKMKKLTIISTQSNPHQMRTQTLSILEILVIFLAYVSIAASDRAQETFFQCLSDHSQSSPSITSVTYFPNNSSYTDVLQSYVRNLRFISPATPKPLLIVTPTHVSHIQASIICSKIHGLEVRIRSGGHDYDGLSYVSDSPFIIIDMFNLRSISVDMEDGSAWVESGATLGELYYRIAEKSKIHGFPAGVCPTVAAGGHFSGGGYGNMMRKYGLSVDNVVDAKVVDAKGRVLDRESMGEDLFWAIRGGGGASFGVILSWKIKLVGVPEIVTVFRVEKTLEQGATDIVHQWQHVADKIDEDLFIRVVVLPVNRKQCQTIKAKFVALYLGNSEDLISVMDQSFPEFGLKRQDCIEMNWIESVLFWSNYGNGTSLDVLLERQPQSEKFLKKKSDYVQNPISKKGLESIWKKMMDLKKPVLTFNPYGGKMSEISELETPFPHRAGNMYKIQYSVNWKVEGVEASKQNLDRIRGLYDYMTPFVSKSPRGSYLNYRDVDLGTNGVGNSSYSEASAWGTKYFKGNFDRLVQVKTLVDPDNFFRYEQSIPSLAPCTGVQCER</sequence>
<keyword evidence="8" id="KW-0812">Transmembrane</keyword>
<evidence type="ECO:0000256" key="6">
    <source>
        <dbReference type="ARBA" id="ARBA00023157"/>
    </source>
</evidence>
<name>A0A8T1PMQ0_CARIL</name>
<dbReference type="InterPro" id="IPR006094">
    <property type="entry name" value="Oxid_FAD_bind_N"/>
</dbReference>
<dbReference type="Pfam" id="PF08031">
    <property type="entry name" value="BBE"/>
    <property type="match status" value="1"/>
</dbReference>
<dbReference type="GO" id="GO:0016491">
    <property type="term" value="F:oxidoreductase activity"/>
    <property type="evidence" value="ECO:0007669"/>
    <property type="project" value="InterPro"/>
</dbReference>
<dbReference type="EMBL" id="CM031817">
    <property type="protein sequence ID" value="KAG6642497.1"/>
    <property type="molecule type" value="Genomic_DNA"/>
</dbReference>
<dbReference type="InterPro" id="IPR012951">
    <property type="entry name" value="BBE"/>
</dbReference>
<dbReference type="Proteomes" id="UP000811609">
    <property type="component" value="Chromosome 9"/>
</dbReference>
<dbReference type="GO" id="GO:1901696">
    <property type="term" value="P:cannabinoid biosynthetic process"/>
    <property type="evidence" value="ECO:0007669"/>
    <property type="project" value="UniProtKB-ARBA"/>
</dbReference>
<dbReference type="GO" id="GO:0071949">
    <property type="term" value="F:FAD binding"/>
    <property type="evidence" value="ECO:0007669"/>
    <property type="project" value="InterPro"/>
</dbReference>
<keyword evidence="7" id="KW-0325">Glycoprotein</keyword>
<reference evidence="10" key="1">
    <citation type="submission" date="2020-12" db="EMBL/GenBank/DDBJ databases">
        <title>WGS assembly of Carya illinoinensis cv. Pawnee.</title>
        <authorList>
            <person name="Platts A."/>
            <person name="Shu S."/>
            <person name="Wright S."/>
            <person name="Barry K."/>
            <person name="Edger P."/>
            <person name="Pires J.C."/>
            <person name="Schmutz J."/>
        </authorList>
    </citation>
    <scope>NUCLEOTIDE SEQUENCE</scope>
    <source>
        <tissue evidence="10">Leaf</tissue>
    </source>
</reference>
<dbReference type="InterPro" id="IPR016166">
    <property type="entry name" value="FAD-bd_PCMH"/>
</dbReference>
<proteinExistence type="inferred from homology"/>
<comment type="similarity">
    <text evidence="2">Belongs to the oxygen-dependent FAD-linked oxidoreductase family.</text>
</comment>
<feature type="transmembrane region" description="Helical" evidence="8">
    <location>
        <begin position="24"/>
        <end position="45"/>
    </location>
</feature>